<feature type="compositionally biased region" description="Polar residues" evidence="1">
    <location>
        <begin position="231"/>
        <end position="241"/>
    </location>
</feature>
<dbReference type="GO" id="GO:0055028">
    <property type="term" value="C:cortical microtubule"/>
    <property type="evidence" value="ECO:0007669"/>
    <property type="project" value="TreeGrafter"/>
</dbReference>
<dbReference type="PANTHER" id="PTHR31949:SF6">
    <property type="entry name" value="DUF4005 DOMAIN-CONTAINING PROTEIN"/>
    <property type="match status" value="1"/>
</dbReference>
<dbReference type="EMBL" id="BPVZ01000097">
    <property type="protein sequence ID" value="GKV32727.1"/>
    <property type="molecule type" value="Genomic_DNA"/>
</dbReference>
<dbReference type="GO" id="GO:0043622">
    <property type="term" value="P:cortical microtubule organization"/>
    <property type="evidence" value="ECO:0007669"/>
    <property type="project" value="TreeGrafter"/>
</dbReference>
<proteinExistence type="predicted"/>
<organism evidence="2 3">
    <name type="scientific">Rubroshorea leprosula</name>
    <dbReference type="NCBI Taxonomy" id="152421"/>
    <lineage>
        <taxon>Eukaryota</taxon>
        <taxon>Viridiplantae</taxon>
        <taxon>Streptophyta</taxon>
        <taxon>Embryophyta</taxon>
        <taxon>Tracheophyta</taxon>
        <taxon>Spermatophyta</taxon>
        <taxon>Magnoliopsida</taxon>
        <taxon>eudicotyledons</taxon>
        <taxon>Gunneridae</taxon>
        <taxon>Pentapetalae</taxon>
        <taxon>rosids</taxon>
        <taxon>malvids</taxon>
        <taxon>Malvales</taxon>
        <taxon>Dipterocarpaceae</taxon>
        <taxon>Rubroshorea</taxon>
    </lineage>
</organism>
<dbReference type="Proteomes" id="UP001054252">
    <property type="component" value="Unassembled WGS sequence"/>
</dbReference>
<evidence type="ECO:0000256" key="1">
    <source>
        <dbReference type="SAM" id="MobiDB-lite"/>
    </source>
</evidence>
<protein>
    <submittedName>
        <fullName evidence="2">Uncharacterized protein</fullName>
    </submittedName>
</protein>
<evidence type="ECO:0000313" key="3">
    <source>
        <dbReference type="Proteomes" id="UP001054252"/>
    </source>
</evidence>
<sequence length="284" mass="31841">MPNVTLRTISSLNFIIANAATTTAGAFYLSHTSSLPASTVNLYASYHLHRILLIFSRHLKRSMKNTGWRILGMPLNPNARKDREEDLDWSGKKGPGYEFLAENDKNEYDWFKTPPVTPLFPSLEMEANAPQLIVHHDLPILQALARFAGNSELPKGIIGAPKSSNQKTKVLSRSITPSYRAIMTDRSTSATRSRPATKPVVGASQKPEPIAAKPRRQSFSPSVTRGRRVEPNNQENKGNGTQILGSKMVEKVMNARKSGVEERERKQKITRIHQSKQWIREDDC</sequence>
<dbReference type="PANTHER" id="PTHR31949">
    <property type="entry name" value="GASTRIC MUCIN-LIKE PROTEIN"/>
    <property type="match status" value="1"/>
</dbReference>
<reference evidence="2 3" key="1">
    <citation type="journal article" date="2021" name="Commun. Biol.">
        <title>The genome of Shorea leprosula (Dipterocarpaceae) highlights the ecological relevance of drought in aseasonal tropical rainforests.</title>
        <authorList>
            <person name="Ng K.K.S."/>
            <person name="Kobayashi M.J."/>
            <person name="Fawcett J.A."/>
            <person name="Hatakeyama M."/>
            <person name="Paape T."/>
            <person name="Ng C.H."/>
            <person name="Ang C.C."/>
            <person name="Tnah L.H."/>
            <person name="Lee C.T."/>
            <person name="Nishiyama T."/>
            <person name="Sese J."/>
            <person name="O'Brien M.J."/>
            <person name="Copetti D."/>
            <person name="Mohd Noor M.I."/>
            <person name="Ong R.C."/>
            <person name="Putra M."/>
            <person name="Sireger I.Z."/>
            <person name="Indrioko S."/>
            <person name="Kosugi Y."/>
            <person name="Izuno A."/>
            <person name="Isagi Y."/>
            <person name="Lee S.L."/>
            <person name="Shimizu K.K."/>
        </authorList>
    </citation>
    <scope>NUCLEOTIDE SEQUENCE [LARGE SCALE GENOMIC DNA]</scope>
    <source>
        <strain evidence="2">214</strain>
    </source>
</reference>
<name>A0AAV5L7G0_9ROSI</name>
<comment type="caution">
    <text evidence="2">The sequence shown here is derived from an EMBL/GenBank/DDBJ whole genome shotgun (WGS) entry which is preliminary data.</text>
</comment>
<feature type="compositionally biased region" description="Polar residues" evidence="1">
    <location>
        <begin position="185"/>
        <end position="194"/>
    </location>
</feature>
<dbReference type="AlphaFoldDB" id="A0AAV5L7G0"/>
<evidence type="ECO:0000313" key="2">
    <source>
        <dbReference type="EMBL" id="GKV32727.1"/>
    </source>
</evidence>
<feature type="region of interest" description="Disordered" evidence="1">
    <location>
        <begin position="183"/>
        <end position="241"/>
    </location>
</feature>
<gene>
    <name evidence="2" type="ORF">SLEP1_g41313</name>
</gene>
<keyword evidence="3" id="KW-1185">Reference proteome</keyword>
<accession>A0AAV5L7G0</accession>